<evidence type="ECO:0000256" key="1">
    <source>
        <dbReference type="ARBA" id="ARBA00006479"/>
    </source>
</evidence>
<name>A0ABR9ZQ71_9FIRM</name>
<dbReference type="PROSITE" id="PS01125">
    <property type="entry name" value="ROK"/>
    <property type="match status" value="1"/>
</dbReference>
<gene>
    <name evidence="2" type="ORF">ISU02_05790</name>
</gene>
<evidence type="ECO:0000313" key="3">
    <source>
        <dbReference type="Proteomes" id="UP000614200"/>
    </source>
</evidence>
<dbReference type="Pfam" id="PF00480">
    <property type="entry name" value="ROK"/>
    <property type="match status" value="1"/>
</dbReference>
<comment type="caution">
    <text evidence="2">The sequence shown here is derived from an EMBL/GenBank/DDBJ whole genome shotgun (WGS) entry which is preliminary data.</text>
</comment>
<dbReference type="InterPro" id="IPR000600">
    <property type="entry name" value="ROK"/>
</dbReference>
<dbReference type="RefSeq" id="WP_194700859.1">
    <property type="nucleotide sequence ID" value="NZ_JADKNH010000003.1"/>
</dbReference>
<dbReference type="SUPFAM" id="SSF53067">
    <property type="entry name" value="Actin-like ATPase domain"/>
    <property type="match status" value="1"/>
</dbReference>
<dbReference type="InterPro" id="IPR043129">
    <property type="entry name" value="ATPase_NBD"/>
</dbReference>
<dbReference type="PANTHER" id="PTHR18964:SF149">
    <property type="entry name" value="BIFUNCTIONAL UDP-N-ACETYLGLUCOSAMINE 2-EPIMERASE_N-ACETYLMANNOSAMINE KINASE"/>
    <property type="match status" value="1"/>
</dbReference>
<dbReference type="EMBL" id="JADKNH010000003">
    <property type="protein sequence ID" value="MBF4692618.1"/>
    <property type="molecule type" value="Genomic_DNA"/>
</dbReference>
<dbReference type="InterPro" id="IPR049874">
    <property type="entry name" value="ROK_cs"/>
</dbReference>
<reference evidence="2 3" key="1">
    <citation type="submission" date="2020-11" db="EMBL/GenBank/DDBJ databases">
        <title>Fusibacter basophilias sp. nov.</title>
        <authorList>
            <person name="Qiu D."/>
        </authorList>
    </citation>
    <scope>NUCLEOTIDE SEQUENCE [LARGE SCALE GENOMIC DNA]</scope>
    <source>
        <strain evidence="2 3">Q10-2</strain>
    </source>
</reference>
<dbReference type="Gene3D" id="3.30.420.40">
    <property type="match status" value="2"/>
</dbReference>
<accession>A0ABR9ZQ71</accession>
<protein>
    <submittedName>
        <fullName evidence="2">ROK family protein</fullName>
    </submittedName>
</protein>
<dbReference type="Proteomes" id="UP000614200">
    <property type="component" value="Unassembled WGS sequence"/>
</dbReference>
<organism evidence="2 3">
    <name type="scientific">Fusibacter ferrireducens</name>
    <dbReference type="NCBI Taxonomy" id="2785058"/>
    <lineage>
        <taxon>Bacteria</taxon>
        <taxon>Bacillati</taxon>
        <taxon>Bacillota</taxon>
        <taxon>Clostridia</taxon>
        <taxon>Eubacteriales</taxon>
        <taxon>Eubacteriales Family XII. Incertae Sedis</taxon>
        <taxon>Fusibacter</taxon>
    </lineage>
</organism>
<keyword evidence="3" id="KW-1185">Reference proteome</keyword>
<evidence type="ECO:0000313" key="2">
    <source>
        <dbReference type="EMBL" id="MBF4692618.1"/>
    </source>
</evidence>
<sequence>MNKWIGLDIGGTKILGALYGEDNKSIAQSKKKTKAQEGVEIVMEQVFKVIDALYETIPKDETSTLLGIGIGVPGIVTTDGIVKFSPNIPFKDFELKSLIEKRYQVPVSVGNDVNVAMFGEYKFISDPANKNVLGLFVGTGIGGAIIIDGELYVGQGAAAEFGHIVVNADGAFCGCGAQGCLEAYASKTAMQRYVETQLSKGRLSVLKDFHEKDGAVIKSSTLQKAYEANDTLAVEVIQYASKYLGIAIGSLVNMFHPDLFILGGGIMESLGKEMMPLVLKEAERHAMPSLLDSVRFEISKLGDDAGIYGAFQLIKRD</sequence>
<dbReference type="PANTHER" id="PTHR18964">
    <property type="entry name" value="ROK (REPRESSOR, ORF, KINASE) FAMILY"/>
    <property type="match status" value="1"/>
</dbReference>
<proteinExistence type="inferred from homology"/>
<comment type="similarity">
    <text evidence="1">Belongs to the ROK (NagC/XylR) family.</text>
</comment>